<accession>A0A4P8L650</accession>
<evidence type="ECO:0000313" key="4">
    <source>
        <dbReference type="Proteomes" id="UP000298602"/>
    </source>
</evidence>
<evidence type="ECO:0000313" key="3">
    <source>
        <dbReference type="EMBL" id="QCQ22575.1"/>
    </source>
</evidence>
<dbReference type="EMBL" id="CP040098">
    <property type="protein sequence ID" value="QCQ22575.1"/>
    <property type="molecule type" value="Genomic_DNA"/>
</dbReference>
<dbReference type="OrthoDB" id="5880116at2"/>
<protein>
    <submittedName>
        <fullName evidence="3">DUF3450 domain-containing protein</fullName>
    </submittedName>
</protein>
<keyword evidence="2" id="KW-0732">Signal</keyword>
<keyword evidence="4" id="KW-1185">Reference proteome</keyword>
<feature type="coiled-coil region" evidence="1">
    <location>
        <begin position="61"/>
        <end position="95"/>
    </location>
</feature>
<evidence type="ECO:0000256" key="1">
    <source>
        <dbReference type="SAM" id="Coils"/>
    </source>
</evidence>
<feature type="signal peptide" evidence="2">
    <location>
        <begin position="1"/>
        <end position="29"/>
    </location>
</feature>
<dbReference type="PIRSF" id="PIRSF028069">
    <property type="entry name" value="UCP028069"/>
    <property type="match status" value="1"/>
</dbReference>
<name>A0A4P8L650_9BACT</name>
<reference evidence="3 4" key="2">
    <citation type="submission" date="2019-05" db="EMBL/GenBank/DDBJ databases">
        <authorList>
            <person name="Suflita J.M."/>
            <person name="Marks C.R."/>
        </authorList>
    </citation>
    <scope>NUCLEOTIDE SEQUENCE [LARGE SCALE GENOMIC DNA]</scope>
    <source>
        <strain evidence="3 4">ALDC</strain>
    </source>
</reference>
<gene>
    <name evidence="3" type="ORF">FDQ92_10605</name>
</gene>
<dbReference type="Proteomes" id="UP000298602">
    <property type="component" value="Chromosome"/>
</dbReference>
<sequence>MTLRRIQVKRVCSVGLLFGLLLVPRPVGAAETGDRVRQTVEQTIDVMQKAQQQEDAWAGQRADLLARFQSLQAEKKRLERTREGLEQRLAFEEKALLEGRRKAEGARWIEHELQGYLESVVARLEEFIRKDLPFLPAERSQRIASVKECLMRPDSGVAEKYRRVMEALQIEADYGRSAEVVQDRVVIDGKPLMVDILRLGRIAVFWRTPDGSRAGHFDPATGEYEPLDSRYHREIEKAMQIARRERTTDLVRLPLGRIVVQ</sequence>
<feature type="chain" id="PRO_5020656692" evidence="2">
    <location>
        <begin position="30"/>
        <end position="261"/>
    </location>
</feature>
<keyword evidence="1" id="KW-0175">Coiled coil</keyword>
<dbReference type="AlphaFoldDB" id="A0A4P8L650"/>
<reference evidence="3 4" key="1">
    <citation type="submission" date="2019-05" db="EMBL/GenBank/DDBJ databases">
        <title>The Complete Genome Sequence of the n-alkane-degrading Desulfoglaeba alkanexedens ALDC reveals multiple alkylsuccinate synthase gene clusters.</title>
        <authorList>
            <person name="Callaghan A.V."/>
            <person name="Davidova I.A."/>
            <person name="Duncan K.E."/>
            <person name="Morris B."/>
            <person name="McInerney M.J."/>
        </authorList>
    </citation>
    <scope>NUCLEOTIDE SEQUENCE [LARGE SCALE GENOMIC DNA]</scope>
    <source>
        <strain evidence="3 4">ALDC</strain>
    </source>
</reference>
<proteinExistence type="predicted"/>
<evidence type="ECO:0000256" key="2">
    <source>
        <dbReference type="SAM" id="SignalP"/>
    </source>
</evidence>
<dbReference type="RefSeq" id="WP_137424859.1">
    <property type="nucleotide sequence ID" value="NZ_CP040098.1"/>
</dbReference>
<dbReference type="InterPro" id="IPR016866">
    <property type="entry name" value="UCP028069"/>
</dbReference>
<organism evidence="3 4">
    <name type="scientific">Desulfoglaeba alkanexedens ALDC</name>
    <dbReference type="NCBI Taxonomy" id="980445"/>
    <lineage>
        <taxon>Bacteria</taxon>
        <taxon>Pseudomonadati</taxon>
        <taxon>Thermodesulfobacteriota</taxon>
        <taxon>Syntrophobacteria</taxon>
        <taxon>Syntrophobacterales</taxon>
        <taxon>Syntrophobacteraceae</taxon>
        <taxon>Desulfoglaeba</taxon>
    </lineage>
</organism>
<dbReference type="KEGG" id="dax:FDQ92_10605"/>
<dbReference type="Pfam" id="PF11932">
    <property type="entry name" value="DUF3450"/>
    <property type="match status" value="1"/>
</dbReference>